<dbReference type="InterPro" id="IPR036465">
    <property type="entry name" value="vWFA_dom_sf"/>
</dbReference>
<dbReference type="CDD" id="cd24029">
    <property type="entry name" value="ASKHA_NBD_HSP70_DnaK_HscA_HscC"/>
    <property type="match status" value="1"/>
</dbReference>
<evidence type="ECO:0000259" key="8">
    <source>
        <dbReference type="PROSITE" id="PS50234"/>
    </source>
</evidence>
<keyword evidence="2" id="KW-0597">Phosphoprotein</keyword>
<dbReference type="SUPFAM" id="SSF53300">
    <property type="entry name" value="vWA-like"/>
    <property type="match status" value="1"/>
</dbReference>
<evidence type="ECO:0000313" key="10">
    <source>
        <dbReference type="Proteomes" id="UP000293208"/>
    </source>
</evidence>
<dbReference type="InterPro" id="IPR013126">
    <property type="entry name" value="Hsp_70_fam"/>
</dbReference>
<keyword evidence="6" id="KW-0143">Chaperone</keyword>
<comment type="caution">
    <text evidence="9">The sequence shown here is derived from an EMBL/GenBank/DDBJ whole genome shotgun (WGS) entry which is preliminary data.</text>
</comment>
<dbReference type="Gene3D" id="3.90.640.10">
    <property type="entry name" value="Actin, Chain A, domain 4"/>
    <property type="match status" value="1"/>
</dbReference>
<dbReference type="PRINTS" id="PR00301">
    <property type="entry name" value="HEATSHOCK70"/>
</dbReference>
<sequence>MGITVGIDLGTTYSAVAMIDQQTGRAHVIPNRDGGSVTPSVVAVMPDGQVLIGDEAKEQQETGYTETAAFFKRAMGDESFTLPLCGRTYSATDLSAMMLRGLVEQAQEVSGSTIDHAIVTVPAYFRNAEREATLEAARLAGLEVYGVLNEPTAAAFAYGLNGSPEPQTILVYDLGGGTFDVTLAHVDGDEIRVLGSDGNHQLGGKDWDDAVVRWVADKFEDEFDVDITEDDGQLARLAVAAENAKKRLTRSAYADITVDYAGHTAKYRLSRDEFDDITSFMLGETADIVDRLFASVDPPMDWSRVDGAILVGGSTRMPQVHEYIERMSGKKPLGGVNVDEAVALGAAIRANQDTEGHPLFTIGGGTATPTATIGGNAPSDAPRMVLGGKKIVDVCTHALGMIAESKDRTQYVNTVVIPKNTPIPANYMKTLDITVPRSGNGRMEIYMLQGDTRAPLDNEIAGKYVFEGIPYVDGGKSNINVAFCYNGSGVIEVYGQQAETGQQFTGVREPLPEDMSWVLRSPLDIERERAELVKQNQVTGEVYLMVDLSGSMSGDPLEKAIQAAHDFVNTIDVSMLSVGVVAFATDVKRISRASHRVTAVHTAIDKLRSQYGKGDVGYGNTPDTLSDLDTYFDDAQSGPNSIKLAIILTDGCWGSEEPSIQDAQWAWEAGIDTIAIGFGGAKEDFLKKISSISDLAGLTDLNHLSETFSNIGREISSGAGLSI</sequence>
<protein>
    <submittedName>
        <fullName evidence="9">Hsp70 protein</fullName>
    </submittedName>
</protein>
<keyword evidence="4 7" id="KW-0067">ATP-binding</keyword>
<keyword evidence="3 7" id="KW-0547">Nucleotide-binding</keyword>
<evidence type="ECO:0000256" key="5">
    <source>
        <dbReference type="ARBA" id="ARBA00023016"/>
    </source>
</evidence>
<dbReference type="Gene3D" id="3.40.50.410">
    <property type="entry name" value="von Willebrand factor, type A domain"/>
    <property type="match status" value="1"/>
</dbReference>
<dbReference type="GO" id="GO:0005524">
    <property type="term" value="F:ATP binding"/>
    <property type="evidence" value="ECO:0007669"/>
    <property type="project" value="UniProtKB-KW"/>
</dbReference>
<comment type="similarity">
    <text evidence="1 7">Belongs to the heat shock protein 70 family.</text>
</comment>
<reference evidence="9 10" key="1">
    <citation type="submission" date="2018-12" db="EMBL/GenBank/DDBJ databases">
        <title>Unveiling genomic diversity among members of the Bifidobacterium pseudolongum species, a widely distributed gut commensal of the animal kingdom.</title>
        <authorList>
            <person name="Lugli G.A."/>
            <person name="Duranti S."/>
            <person name="Albert K."/>
            <person name="Mancabelli L."/>
            <person name="Napoli S."/>
            <person name="Viappiani A."/>
            <person name="Anzalone R."/>
            <person name="Longhi G."/>
            <person name="Milani C."/>
            <person name="Turroni F."/>
            <person name="Alessandri G."/>
            <person name="Sela D.A."/>
            <person name="Van Sinderen D."/>
            <person name="Ventura M."/>
        </authorList>
    </citation>
    <scope>NUCLEOTIDE SEQUENCE [LARGE SCALE GENOMIC DNA]</scope>
    <source>
        <strain evidence="9 10">2001B</strain>
    </source>
</reference>
<dbReference type="InterPro" id="IPR018181">
    <property type="entry name" value="Heat_shock_70_CS"/>
</dbReference>
<evidence type="ECO:0000256" key="2">
    <source>
        <dbReference type="ARBA" id="ARBA00022553"/>
    </source>
</evidence>
<name>A0A4Q5B132_9BIFI</name>
<dbReference type="FunFam" id="3.90.640.10:FF:000003">
    <property type="entry name" value="Molecular chaperone DnaK"/>
    <property type="match status" value="1"/>
</dbReference>
<dbReference type="Pfam" id="PF00092">
    <property type="entry name" value="VWA"/>
    <property type="match status" value="1"/>
</dbReference>
<dbReference type="SMART" id="SM00327">
    <property type="entry name" value="VWA"/>
    <property type="match status" value="1"/>
</dbReference>
<dbReference type="EMBL" id="RYUY01000001">
    <property type="protein sequence ID" value="RYQ40613.1"/>
    <property type="molecule type" value="Genomic_DNA"/>
</dbReference>
<organism evidence="9 10">
    <name type="scientific">Bifidobacterium pseudolongum subsp. globosum</name>
    <dbReference type="NCBI Taxonomy" id="1690"/>
    <lineage>
        <taxon>Bacteria</taxon>
        <taxon>Bacillati</taxon>
        <taxon>Actinomycetota</taxon>
        <taxon>Actinomycetes</taxon>
        <taxon>Bifidobacteriales</taxon>
        <taxon>Bifidobacteriaceae</taxon>
        <taxon>Bifidobacterium</taxon>
    </lineage>
</organism>
<dbReference type="RefSeq" id="WP_165368740.1">
    <property type="nucleotide sequence ID" value="NZ_RYUY01000001.1"/>
</dbReference>
<dbReference type="InterPro" id="IPR029047">
    <property type="entry name" value="HSP70_peptide-bd_sf"/>
</dbReference>
<evidence type="ECO:0000256" key="6">
    <source>
        <dbReference type="ARBA" id="ARBA00023186"/>
    </source>
</evidence>
<proteinExistence type="inferred from homology"/>
<evidence type="ECO:0000256" key="3">
    <source>
        <dbReference type="ARBA" id="ARBA00022741"/>
    </source>
</evidence>
<dbReference type="FunFam" id="3.30.420.40:FF:000071">
    <property type="entry name" value="Molecular chaperone DnaK"/>
    <property type="match status" value="1"/>
</dbReference>
<dbReference type="SUPFAM" id="SSF53067">
    <property type="entry name" value="Actin-like ATPase domain"/>
    <property type="match status" value="2"/>
</dbReference>
<dbReference type="Gene3D" id="2.60.34.10">
    <property type="entry name" value="Substrate Binding Domain Of DNAk, Chain A, domain 1"/>
    <property type="match status" value="1"/>
</dbReference>
<feature type="domain" description="VWFA" evidence="8">
    <location>
        <begin position="541"/>
        <end position="711"/>
    </location>
</feature>
<evidence type="ECO:0000256" key="1">
    <source>
        <dbReference type="ARBA" id="ARBA00007381"/>
    </source>
</evidence>
<gene>
    <name evidence="9" type="ORF">PG2001B_0494</name>
</gene>
<dbReference type="SUPFAM" id="SSF100920">
    <property type="entry name" value="Heat shock protein 70kD (HSP70), peptide-binding domain"/>
    <property type="match status" value="1"/>
</dbReference>
<evidence type="ECO:0000256" key="4">
    <source>
        <dbReference type="ARBA" id="ARBA00022840"/>
    </source>
</evidence>
<evidence type="ECO:0000256" key="7">
    <source>
        <dbReference type="RuleBase" id="RU003322"/>
    </source>
</evidence>
<accession>A0A4Q5B132</accession>
<dbReference type="PROSITE" id="PS50234">
    <property type="entry name" value="VWFA"/>
    <property type="match status" value="1"/>
</dbReference>
<dbReference type="CDD" id="cd00198">
    <property type="entry name" value="vWFA"/>
    <property type="match status" value="1"/>
</dbReference>
<dbReference type="PROSITE" id="PS00297">
    <property type="entry name" value="HSP70_1"/>
    <property type="match status" value="1"/>
</dbReference>
<keyword evidence="5" id="KW-0346">Stress response</keyword>
<dbReference type="PANTHER" id="PTHR19375">
    <property type="entry name" value="HEAT SHOCK PROTEIN 70KDA"/>
    <property type="match status" value="1"/>
</dbReference>
<dbReference type="Pfam" id="PF00012">
    <property type="entry name" value="HSP70"/>
    <property type="match status" value="3"/>
</dbReference>
<dbReference type="Proteomes" id="UP000293208">
    <property type="component" value="Unassembled WGS sequence"/>
</dbReference>
<dbReference type="InterPro" id="IPR043129">
    <property type="entry name" value="ATPase_NBD"/>
</dbReference>
<dbReference type="Gene3D" id="3.30.420.40">
    <property type="match status" value="2"/>
</dbReference>
<dbReference type="InterPro" id="IPR002035">
    <property type="entry name" value="VWF_A"/>
</dbReference>
<dbReference type="AlphaFoldDB" id="A0A4Q5B132"/>
<dbReference type="GO" id="GO:0140662">
    <property type="term" value="F:ATP-dependent protein folding chaperone"/>
    <property type="evidence" value="ECO:0007669"/>
    <property type="project" value="InterPro"/>
</dbReference>
<evidence type="ECO:0000313" key="9">
    <source>
        <dbReference type="EMBL" id="RYQ40613.1"/>
    </source>
</evidence>